<comment type="catalytic activity">
    <reaction evidence="9">
        <text>2 nitric oxide + NADH + 2 O2 = 2 nitrate + NAD(+) + H(+)</text>
        <dbReference type="Rhea" id="RHEA:19469"/>
        <dbReference type="ChEBI" id="CHEBI:15378"/>
        <dbReference type="ChEBI" id="CHEBI:15379"/>
        <dbReference type="ChEBI" id="CHEBI:16480"/>
        <dbReference type="ChEBI" id="CHEBI:17632"/>
        <dbReference type="ChEBI" id="CHEBI:57540"/>
        <dbReference type="ChEBI" id="CHEBI:57945"/>
        <dbReference type="EC" id="1.14.12.17"/>
    </reaction>
</comment>
<evidence type="ECO:0000256" key="1">
    <source>
        <dbReference type="ARBA" id="ARBA00001970"/>
    </source>
</evidence>
<sequence length="406" mass="45104">MRVFESAGTEAGDGLTRDCLDPLVISRLRASFSSIVSTEHGRNRLTTTFYATLFAEHPEFRALFPPALDQQGHRLFQALQFVIDNLDDEGRVLGFLSQLGRDHRKYGVEGRHYFASGNALLVAVQSSFTQAIWTPSLTAAWTELLDLLLHTMADAADTDDLPAAWGATVVDHERRLDDLAIVRLETDSPIPYGAGQYLSVQIPQRPRMWRYLSAAIPANPYGQLEFHVRRVSGGWVSPAIVNETQVGDRWLLSSPLGGLEVDRDSGQDVLMIGSGTGIAPLRAQVMEMAMRSNNPRVHMFVGGKYPCDLYDIETLWHLSLSNPWLTVVPVSEEDEDPWWHTIPAPEAPPGLHQRLQGQLGRVVARFGSWADRQIQISGSPAMIKTTVYALQRGGTPPELIRHDPLI</sequence>
<dbReference type="InterPro" id="IPR017927">
    <property type="entry name" value="FAD-bd_FR_type"/>
</dbReference>
<dbReference type="InterPro" id="IPR039261">
    <property type="entry name" value="FNR_nucleotide-bd"/>
</dbReference>
<dbReference type="EMBL" id="CP130953">
    <property type="protein sequence ID" value="WLF49168.1"/>
    <property type="molecule type" value="Genomic_DNA"/>
</dbReference>
<dbReference type="GO" id="GO:0005344">
    <property type="term" value="F:oxygen carrier activity"/>
    <property type="evidence" value="ECO:0007669"/>
    <property type="project" value="UniProtKB-KW"/>
</dbReference>
<dbReference type="InterPro" id="IPR008333">
    <property type="entry name" value="Cbr1-like_FAD-bd_dom"/>
</dbReference>
<evidence type="ECO:0000256" key="8">
    <source>
        <dbReference type="ARBA" id="ARBA00023027"/>
    </source>
</evidence>
<evidence type="ECO:0000256" key="4">
    <source>
        <dbReference type="ARBA" id="ARBA00012229"/>
    </source>
</evidence>
<evidence type="ECO:0000256" key="3">
    <source>
        <dbReference type="ARBA" id="ARBA00006401"/>
    </source>
</evidence>
<dbReference type="Pfam" id="PF00042">
    <property type="entry name" value="Globin"/>
    <property type="match status" value="1"/>
</dbReference>
<reference evidence="16" key="2">
    <citation type="journal article" date="2018" name="Genome Announc.">
        <title>Draft Genome Sequence of Rhodococcus opacus Strain 04-OD7, Which Can Mobilize Phosphate.</title>
        <authorList>
            <person name="Zheng B.X."/>
            <person name="Zhang H.K."/>
            <person name="Ding K."/>
        </authorList>
    </citation>
    <scope>NUCLEOTIDE SEQUENCE</scope>
    <source>
        <strain evidence="16">04-OD7</strain>
    </source>
</reference>
<evidence type="ECO:0000256" key="7">
    <source>
        <dbReference type="ARBA" id="ARBA00023014"/>
    </source>
</evidence>
<evidence type="ECO:0000313" key="20">
    <source>
        <dbReference type="Proteomes" id="UP001066327"/>
    </source>
</evidence>
<dbReference type="Pfam" id="PF00175">
    <property type="entry name" value="NAD_binding_1"/>
    <property type="match status" value="1"/>
</dbReference>
<keyword evidence="6" id="KW-0521">NADP</keyword>
<name>A0A1B1K1R0_RHOOP</name>
<dbReference type="InterPro" id="IPR050415">
    <property type="entry name" value="MRET"/>
</dbReference>
<dbReference type="PRINTS" id="PR00410">
    <property type="entry name" value="PHEHYDRXLASE"/>
</dbReference>
<comment type="similarity">
    <text evidence="3">In the C-terminal section; belongs to the flavoprotein pyridine nucleotide cytochrome reductase family.</text>
</comment>
<feature type="domain" description="FAD-binding FR-type" evidence="13">
    <location>
        <begin position="162"/>
        <end position="262"/>
    </location>
</feature>
<evidence type="ECO:0000313" key="19">
    <source>
        <dbReference type="Proteomes" id="UP000239290"/>
    </source>
</evidence>
<dbReference type="CDD" id="cd06187">
    <property type="entry name" value="O2ase_reductase_like"/>
    <property type="match status" value="1"/>
</dbReference>
<dbReference type="Pfam" id="PF00970">
    <property type="entry name" value="FAD_binding_6"/>
    <property type="match status" value="1"/>
</dbReference>
<dbReference type="EMBL" id="PUIO01000049">
    <property type="protein sequence ID" value="PQP18572.1"/>
    <property type="molecule type" value="Genomic_DNA"/>
</dbReference>
<keyword evidence="7" id="KW-0411">Iron-sulfur</keyword>
<keyword evidence="20" id="KW-1185">Reference proteome</keyword>
<dbReference type="PROSITE" id="PS01033">
    <property type="entry name" value="GLOBIN"/>
    <property type="match status" value="1"/>
</dbReference>
<comment type="similarity">
    <text evidence="11">Belongs to the globin family.</text>
</comment>
<dbReference type="Proteomes" id="UP001066327">
    <property type="component" value="Unassembled WGS sequence"/>
</dbReference>
<dbReference type="Gene3D" id="1.10.490.10">
    <property type="entry name" value="Globins"/>
    <property type="match status" value="1"/>
</dbReference>
<dbReference type="PATRIC" id="fig|37919.13.peg.1843"/>
<dbReference type="RefSeq" id="WP_050998683.1">
    <property type="nucleotide sequence ID" value="NZ_CAJUXZ010000001.1"/>
</dbReference>
<evidence type="ECO:0000313" key="15">
    <source>
        <dbReference type="EMBL" id="MCZ4587443.1"/>
    </source>
</evidence>
<dbReference type="PROSITE" id="PS51384">
    <property type="entry name" value="FAD_FR"/>
    <property type="match status" value="1"/>
</dbReference>
<comment type="cofactor">
    <cofactor evidence="1">
        <name>heme b</name>
        <dbReference type="ChEBI" id="CHEBI:60344"/>
    </cofactor>
</comment>
<reference evidence="14 18" key="1">
    <citation type="submission" date="2014-07" db="EMBL/GenBank/DDBJ databases">
        <authorList>
            <person name="Zhang J.E."/>
            <person name="Yang H."/>
            <person name="Guo J."/>
            <person name="Deng Z."/>
            <person name="Luo H."/>
            <person name="Luo M."/>
            <person name="Zhao B."/>
        </authorList>
    </citation>
    <scope>NUCLEOTIDE SEQUENCE [LARGE SCALE GENOMIC DNA]</scope>
    <source>
        <strain evidence="14 18">1CP</strain>
    </source>
</reference>
<dbReference type="Proteomes" id="UP000239290">
    <property type="component" value="Unassembled WGS sequence"/>
</dbReference>
<evidence type="ECO:0000256" key="2">
    <source>
        <dbReference type="ARBA" id="ARBA00001974"/>
    </source>
</evidence>
<accession>A0A1B1K1R0</accession>
<reference evidence="17" key="6">
    <citation type="submission" date="2023-07" db="EMBL/GenBank/DDBJ databases">
        <title>Genomic analysis of Rhodococcus opacus VOC-14 with glycol ethers degradation activity.</title>
        <authorList>
            <person name="Narkevich D.A."/>
            <person name="Hlushen A.M."/>
            <person name="Akhremchuk A.E."/>
            <person name="Sikolenko M.A."/>
            <person name="Valentovich L.N."/>
        </authorList>
    </citation>
    <scope>NUCLEOTIDE SEQUENCE</scope>
    <source>
        <strain evidence="17">VOC-14</strain>
    </source>
</reference>
<evidence type="ECO:0000313" key="18">
    <source>
        <dbReference type="Proteomes" id="UP000186108"/>
    </source>
</evidence>
<dbReference type="SUPFAM" id="SSF52343">
    <property type="entry name" value="Ferredoxin reductase-like, C-terminal NADP-linked domain"/>
    <property type="match status" value="1"/>
</dbReference>
<keyword evidence="11" id="KW-0813">Transport</keyword>
<dbReference type="InterPro" id="IPR012292">
    <property type="entry name" value="Globin/Proto"/>
</dbReference>
<evidence type="ECO:0000256" key="10">
    <source>
        <dbReference type="ARBA" id="ARBA00049433"/>
    </source>
</evidence>
<evidence type="ECO:0000313" key="14">
    <source>
        <dbReference type="EMBL" id="ANS26507.1"/>
    </source>
</evidence>
<keyword evidence="5" id="KW-0001">2Fe-2S</keyword>
<dbReference type="Proteomes" id="UP001231166">
    <property type="component" value="Chromosome"/>
</dbReference>
<comment type="catalytic activity">
    <reaction evidence="10">
        <text>2 nitric oxide + NADPH + 2 O2 = 2 nitrate + NADP(+) + H(+)</text>
        <dbReference type="Rhea" id="RHEA:19465"/>
        <dbReference type="ChEBI" id="CHEBI:15378"/>
        <dbReference type="ChEBI" id="CHEBI:15379"/>
        <dbReference type="ChEBI" id="CHEBI:16480"/>
        <dbReference type="ChEBI" id="CHEBI:17632"/>
        <dbReference type="ChEBI" id="CHEBI:57783"/>
        <dbReference type="ChEBI" id="CHEBI:58349"/>
        <dbReference type="EC" id="1.14.12.17"/>
    </reaction>
</comment>
<dbReference type="Gene3D" id="2.40.30.10">
    <property type="entry name" value="Translation factors"/>
    <property type="match status" value="1"/>
</dbReference>
<evidence type="ECO:0000259" key="13">
    <source>
        <dbReference type="PROSITE" id="PS51384"/>
    </source>
</evidence>
<reference evidence="16" key="4">
    <citation type="submission" date="2018-02" db="EMBL/GenBank/DDBJ databases">
        <authorList>
            <person name="Cohen D.B."/>
            <person name="Kent A.D."/>
        </authorList>
    </citation>
    <scope>NUCLEOTIDE SEQUENCE</scope>
    <source>
        <strain evidence="16">04-OD7</strain>
    </source>
</reference>
<dbReference type="SUPFAM" id="SSF46458">
    <property type="entry name" value="Globin-like"/>
    <property type="match status" value="1"/>
</dbReference>
<dbReference type="InterPro" id="IPR017938">
    <property type="entry name" value="Riboflavin_synthase-like_b-brl"/>
</dbReference>
<reference evidence="19" key="3">
    <citation type="submission" date="2018-02" db="EMBL/GenBank/DDBJ databases">
        <title>Draft genome sequencing of Rhodococcus opacus KU647198.</title>
        <authorList>
            <person name="Zheng B.-X."/>
        </authorList>
    </citation>
    <scope>NUCLEOTIDE SEQUENCE [LARGE SCALE GENOMIC DNA]</scope>
    <source>
        <strain evidence="19">04-OD7</strain>
    </source>
</reference>
<dbReference type="Gene3D" id="3.40.50.80">
    <property type="entry name" value="Nucleotide-binding domain of ferredoxin-NADP reductase (FNR) module"/>
    <property type="match status" value="1"/>
</dbReference>
<evidence type="ECO:0000256" key="11">
    <source>
        <dbReference type="RuleBase" id="RU000356"/>
    </source>
</evidence>
<dbReference type="InterPro" id="IPR009050">
    <property type="entry name" value="Globin-like_sf"/>
</dbReference>
<keyword evidence="11" id="KW-0479">Metal-binding</keyword>
<dbReference type="Proteomes" id="UP000186108">
    <property type="component" value="Chromosome"/>
</dbReference>
<evidence type="ECO:0000313" key="16">
    <source>
        <dbReference type="EMBL" id="PQP18572.1"/>
    </source>
</evidence>
<organism evidence="14 18">
    <name type="scientific">Rhodococcus opacus</name>
    <name type="common">Nocardia opaca</name>
    <dbReference type="NCBI Taxonomy" id="37919"/>
    <lineage>
        <taxon>Bacteria</taxon>
        <taxon>Bacillati</taxon>
        <taxon>Actinomycetota</taxon>
        <taxon>Actinomycetes</taxon>
        <taxon>Mycobacteriales</taxon>
        <taxon>Nocardiaceae</taxon>
        <taxon>Rhodococcus</taxon>
    </lineage>
</organism>
<dbReference type="GO" id="GO:0008941">
    <property type="term" value="F:nitric oxide dioxygenase NAD(P)H activity"/>
    <property type="evidence" value="ECO:0007669"/>
    <property type="project" value="UniProtKB-EC"/>
</dbReference>
<protein>
    <recommendedName>
        <fullName evidence="4">nitric oxide dioxygenase</fullName>
        <ecNumber evidence="4">1.14.12.17</ecNumber>
    </recommendedName>
</protein>
<evidence type="ECO:0000259" key="12">
    <source>
        <dbReference type="PROSITE" id="PS01033"/>
    </source>
</evidence>
<dbReference type="EC" id="1.14.12.17" evidence="4"/>
<evidence type="ECO:0000256" key="5">
    <source>
        <dbReference type="ARBA" id="ARBA00022714"/>
    </source>
</evidence>
<comment type="cofactor">
    <cofactor evidence="2">
        <name>FAD</name>
        <dbReference type="ChEBI" id="CHEBI:57692"/>
    </cofactor>
</comment>
<dbReference type="CDD" id="cd19753">
    <property type="entry name" value="Mb-like_oxidoreductase"/>
    <property type="match status" value="1"/>
</dbReference>
<dbReference type="InterPro" id="IPR001433">
    <property type="entry name" value="OxRdtase_FAD/NAD-bd"/>
</dbReference>
<dbReference type="PANTHER" id="PTHR47354">
    <property type="entry name" value="NADH OXIDOREDUCTASE HCR"/>
    <property type="match status" value="1"/>
</dbReference>
<dbReference type="EMBL" id="JAPWIS010000016">
    <property type="protein sequence ID" value="MCZ4587443.1"/>
    <property type="molecule type" value="Genomic_DNA"/>
</dbReference>
<dbReference type="InterPro" id="IPR000971">
    <property type="entry name" value="Globin"/>
</dbReference>
<dbReference type="PANTHER" id="PTHR47354:SF5">
    <property type="entry name" value="PROTEIN RFBI"/>
    <property type="match status" value="1"/>
</dbReference>
<reference evidence="15" key="5">
    <citation type="submission" date="2022-12" db="EMBL/GenBank/DDBJ databases">
        <authorList>
            <person name="Krivoruchko A.V."/>
            <person name="Elkin A."/>
        </authorList>
    </citation>
    <scope>NUCLEOTIDE SEQUENCE</scope>
    <source>
        <strain evidence="15">IEGM 249</strain>
    </source>
</reference>
<dbReference type="GO" id="GO:0051537">
    <property type="term" value="F:2 iron, 2 sulfur cluster binding"/>
    <property type="evidence" value="ECO:0007669"/>
    <property type="project" value="UniProtKB-KW"/>
</dbReference>
<keyword evidence="11" id="KW-0349">Heme</keyword>
<dbReference type="SUPFAM" id="SSF63380">
    <property type="entry name" value="Riboflavin synthase domain-like"/>
    <property type="match status" value="1"/>
</dbReference>
<dbReference type="GO" id="GO:0019825">
    <property type="term" value="F:oxygen binding"/>
    <property type="evidence" value="ECO:0007669"/>
    <property type="project" value="InterPro"/>
</dbReference>
<evidence type="ECO:0000256" key="6">
    <source>
        <dbReference type="ARBA" id="ARBA00022857"/>
    </source>
</evidence>
<dbReference type="EMBL" id="CP009111">
    <property type="protein sequence ID" value="ANS26507.1"/>
    <property type="molecule type" value="Genomic_DNA"/>
</dbReference>
<evidence type="ECO:0000313" key="17">
    <source>
        <dbReference type="EMBL" id="WLF49168.1"/>
    </source>
</evidence>
<proteinExistence type="inferred from homology"/>
<keyword evidence="11" id="KW-0561">Oxygen transport</keyword>
<evidence type="ECO:0000256" key="9">
    <source>
        <dbReference type="ARBA" id="ARBA00048649"/>
    </source>
</evidence>
<feature type="domain" description="Globin" evidence="12">
    <location>
        <begin position="19"/>
        <end position="157"/>
    </location>
</feature>
<dbReference type="AlphaFoldDB" id="A0A1B1K1R0"/>
<keyword evidence="11" id="KW-0408">Iron</keyword>
<dbReference type="GO" id="GO:0020037">
    <property type="term" value="F:heme binding"/>
    <property type="evidence" value="ECO:0007669"/>
    <property type="project" value="InterPro"/>
</dbReference>
<keyword evidence="8" id="KW-0520">NAD</keyword>
<gene>
    <name evidence="16" type="ORF">C5613_32165</name>
    <name evidence="15" type="ORF">O4328_27790</name>
    <name evidence="17" type="ORF">Q5707_09350</name>
    <name evidence="14" type="ORF">R1CP_08935</name>
</gene>